<evidence type="ECO:0000313" key="4">
    <source>
        <dbReference type="Proteomes" id="UP001199106"/>
    </source>
</evidence>
<dbReference type="EMBL" id="JAANER010000008">
    <property type="protein sequence ID" value="KAG9186840.1"/>
    <property type="molecule type" value="Genomic_DNA"/>
</dbReference>
<dbReference type="Pfam" id="PF12716">
    <property type="entry name" value="Apq12"/>
    <property type="match status" value="1"/>
</dbReference>
<protein>
    <recommendedName>
        <fullName evidence="5">Nuclear pore assembly and biogenesis-domain-containing protein</fullName>
    </recommendedName>
</protein>
<comment type="caution">
    <text evidence="3">The sequence shown here is derived from an EMBL/GenBank/DDBJ whole genome shotgun (WGS) entry which is preliminary data.</text>
</comment>
<sequence>MDFVQDYAALIPRFLPPSFASPLLQLLTTFFGISRTLTTHLSPLLNKLITQPDVASILALLAIFFISLKILDMMYRAVIFWVNLALRLVFWGGILVVGFWVYNRGPEGFVEDVQGLVEYWLGQYEMFSQEVKGFQQQKEDQIRMKASAQQQQQQQQKKRGWR</sequence>
<accession>A0AAD4I2U3</accession>
<keyword evidence="2" id="KW-0812">Transmembrane</keyword>
<evidence type="ECO:0000313" key="3">
    <source>
        <dbReference type="EMBL" id="KAG9186840.1"/>
    </source>
</evidence>
<dbReference type="AlphaFoldDB" id="A0AAD4I2U3"/>
<organism evidence="3 4">
    <name type="scientific">Alternaria panax</name>
    <dbReference type="NCBI Taxonomy" id="48097"/>
    <lineage>
        <taxon>Eukaryota</taxon>
        <taxon>Fungi</taxon>
        <taxon>Dikarya</taxon>
        <taxon>Ascomycota</taxon>
        <taxon>Pezizomycotina</taxon>
        <taxon>Dothideomycetes</taxon>
        <taxon>Pleosporomycetidae</taxon>
        <taxon>Pleosporales</taxon>
        <taxon>Pleosporineae</taxon>
        <taxon>Pleosporaceae</taxon>
        <taxon>Alternaria</taxon>
        <taxon>Alternaria sect. Panax</taxon>
    </lineage>
</organism>
<gene>
    <name evidence="3" type="ORF">G6011_09948</name>
</gene>
<proteinExistence type="predicted"/>
<feature type="region of interest" description="Disordered" evidence="1">
    <location>
        <begin position="142"/>
        <end position="162"/>
    </location>
</feature>
<dbReference type="InterPro" id="IPR024316">
    <property type="entry name" value="APQ12"/>
</dbReference>
<feature type="transmembrane region" description="Helical" evidence="2">
    <location>
        <begin position="78"/>
        <end position="102"/>
    </location>
</feature>
<dbReference type="Proteomes" id="UP001199106">
    <property type="component" value="Unassembled WGS sequence"/>
</dbReference>
<evidence type="ECO:0008006" key="5">
    <source>
        <dbReference type="Google" id="ProtNLM"/>
    </source>
</evidence>
<reference evidence="3" key="1">
    <citation type="submission" date="2021-07" db="EMBL/GenBank/DDBJ databases">
        <title>Genome Resource of American Ginseng Black Spot Pathogen Alternaria panax.</title>
        <authorList>
            <person name="Qiu C."/>
            <person name="Wang W."/>
            <person name="Liu Z."/>
        </authorList>
    </citation>
    <scope>NUCLEOTIDE SEQUENCE</scope>
    <source>
        <strain evidence="3">BNCC115425</strain>
    </source>
</reference>
<keyword evidence="2" id="KW-0472">Membrane</keyword>
<keyword evidence="4" id="KW-1185">Reference proteome</keyword>
<evidence type="ECO:0000256" key="1">
    <source>
        <dbReference type="SAM" id="MobiDB-lite"/>
    </source>
</evidence>
<feature type="transmembrane region" description="Helical" evidence="2">
    <location>
        <begin position="54"/>
        <end position="71"/>
    </location>
</feature>
<name>A0AAD4I2U3_9PLEO</name>
<evidence type="ECO:0000256" key="2">
    <source>
        <dbReference type="SAM" id="Phobius"/>
    </source>
</evidence>
<keyword evidence="2" id="KW-1133">Transmembrane helix</keyword>